<dbReference type="InterPro" id="IPR011990">
    <property type="entry name" value="TPR-like_helical_dom_sf"/>
</dbReference>
<feature type="repeat" description="PPR" evidence="3">
    <location>
        <begin position="329"/>
        <end position="363"/>
    </location>
</feature>
<feature type="repeat" description="PPR" evidence="3">
    <location>
        <begin position="118"/>
        <end position="152"/>
    </location>
</feature>
<reference evidence="5" key="1">
    <citation type="journal article" date="2016" name="Nature">
        <title>The genome of the seagrass Zostera marina reveals angiosperm adaptation to the sea.</title>
        <authorList>
            <person name="Olsen J.L."/>
            <person name="Rouze P."/>
            <person name="Verhelst B."/>
            <person name="Lin Y.-C."/>
            <person name="Bayer T."/>
            <person name="Collen J."/>
            <person name="Dattolo E."/>
            <person name="De Paoli E."/>
            <person name="Dittami S."/>
            <person name="Maumus F."/>
            <person name="Michel G."/>
            <person name="Kersting A."/>
            <person name="Lauritano C."/>
            <person name="Lohaus R."/>
            <person name="Toepel M."/>
            <person name="Tonon T."/>
            <person name="Vanneste K."/>
            <person name="Amirebrahimi M."/>
            <person name="Brakel J."/>
            <person name="Bostroem C."/>
            <person name="Chovatia M."/>
            <person name="Grimwood J."/>
            <person name="Jenkins J.W."/>
            <person name="Jueterbock A."/>
            <person name="Mraz A."/>
            <person name="Stam W.T."/>
            <person name="Tice H."/>
            <person name="Bornberg-Bauer E."/>
            <person name="Green P.J."/>
            <person name="Pearson G.A."/>
            <person name="Procaccini G."/>
            <person name="Duarte C.M."/>
            <person name="Schmutz J."/>
            <person name="Reusch T.B.H."/>
            <person name="Van de Peer Y."/>
        </authorList>
    </citation>
    <scope>NUCLEOTIDE SEQUENCE [LARGE SCALE GENOMIC DNA]</scope>
    <source>
        <strain evidence="5">cv. Finnish</strain>
    </source>
</reference>
<feature type="repeat" description="PPR" evidence="3">
    <location>
        <begin position="153"/>
        <end position="187"/>
    </location>
</feature>
<dbReference type="FunFam" id="1.25.40.10:FF:000541">
    <property type="entry name" value="Pentatricopeptide repeat-containing protein"/>
    <property type="match status" value="1"/>
</dbReference>
<dbReference type="OrthoDB" id="1717827at2759"/>
<dbReference type="EMBL" id="LFYR01000785">
    <property type="protein sequence ID" value="KMZ69190.1"/>
    <property type="molecule type" value="Genomic_DNA"/>
</dbReference>
<evidence type="ECO:0000256" key="3">
    <source>
        <dbReference type="PROSITE-ProRule" id="PRU00708"/>
    </source>
</evidence>
<dbReference type="STRING" id="29655.A0A0K9PLU4"/>
<accession>A0A0K9PLU4</accession>
<dbReference type="Pfam" id="PF01535">
    <property type="entry name" value="PPR"/>
    <property type="match status" value="3"/>
</dbReference>
<evidence type="ECO:0000256" key="1">
    <source>
        <dbReference type="ARBA" id="ARBA00007626"/>
    </source>
</evidence>
<dbReference type="Gene3D" id="1.25.40.10">
    <property type="entry name" value="Tetratricopeptide repeat domain"/>
    <property type="match status" value="3"/>
</dbReference>
<dbReference type="OMA" id="MRHFEQE"/>
<feature type="repeat" description="PPR" evidence="3">
    <location>
        <begin position="188"/>
        <end position="222"/>
    </location>
</feature>
<organism evidence="4 5">
    <name type="scientific">Zostera marina</name>
    <name type="common">Eelgrass</name>
    <dbReference type="NCBI Taxonomy" id="29655"/>
    <lineage>
        <taxon>Eukaryota</taxon>
        <taxon>Viridiplantae</taxon>
        <taxon>Streptophyta</taxon>
        <taxon>Embryophyta</taxon>
        <taxon>Tracheophyta</taxon>
        <taxon>Spermatophyta</taxon>
        <taxon>Magnoliopsida</taxon>
        <taxon>Liliopsida</taxon>
        <taxon>Zosteraceae</taxon>
        <taxon>Zostera</taxon>
    </lineage>
</organism>
<dbReference type="NCBIfam" id="TIGR00756">
    <property type="entry name" value="PPR"/>
    <property type="match status" value="3"/>
</dbReference>
<protein>
    <submittedName>
        <fullName evidence="4">Putative Pentatricopeptide repeat-containing protein</fullName>
    </submittedName>
</protein>
<keyword evidence="2" id="KW-0677">Repeat</keyword>
<dbReference type="PROSITE" id="PS51375">
    <property type="entry name" value="PPR"/>
    <property type="match status" value="4"/>
</dbReference>
<dbReference type="Proteomes" id="UP000036987">
    <property type="component" value="Unassembled WGS sequence"/>
</dbReference>
<name>A0A0K9PLU4_ZOSMR</name>
<dbReference type="PANTHER" id="PTHR45717:SF14">
    <property type="entry name" value="LARGE RIBOSOMAL SUBUNIT PROTEIN ML101 (RPPR4)"/>
    <property type="match status" value="1"/>
</dbReference>
<sequence length="487" mass="55333">MLGGRTKQIANRSEKYLDEALYRRLFKNGGSDINVRTELNDFIKSKKRVYKWEVGDTVRLLRSRKRFAPALKLSDVMSKRGMNPTVSDLAIRLDLVAKAWGVVAAEESFVKLPESAKNHLTYGSLLNVYCKELMIDKAEALMKKMDELKFTPSAMSYNSMMTLYAKTNQPEKIPTIIQKMKTDDVLPDCFTYNVWMRGLAAVGDISGVDKVISEMKRDGRVTGDWTTYSNLASIYVSAGLFEKAEVALKELERRNNRKDLSAYQFLITLYGRTGNLKEVYRVWRSLKLAFRNTANISYLNMIQVLVNLEDLSGAETCFQEWQSQCSTYDIRVANVLMGTYLKHGRISDAEKIKKHARSQGAKPNAKTWELFMHYHINLKDMKSAVECIGHAIAAGRGNGKVWVPSSEALHSLMVYYEEKKDVQGAENVLTLLKKVDFQLGAELFEALIRIYVAVGAKSPGIRQRLKMENVVVGEDMEKLLEMVCEEE</sequence>
<keyword evidence="5" id="KW-1185">Reference proteome</keyword>
<comment type="caution">
    <text evidence="4">The sequence shown here is derived from an EMBL/GenBank/DDBJ whole genome shotgun (WGS) entry which is preliminary data.</text>
</comment>
<dbReference type="PANTHER" id="PTHR45717">
    <property type="entry name" value="OS12G0527900 PROTEIN"/>
    <property type="match status" value="1"/>
</dbReference>
<comment type="similarity">
    <text evidence="1">Belongs to the PPR family. P subfamily.</text>
</comment>
<dbReference type="SUPFAM" id="SSF48452">
    <property type="entry name" value="TPR-like"/>
    <property type="match status" value="1"/>
</dbReference>
<evidence type="ECO:0000256" key="2">
    <source>
        <dbReference type="ARBA" id="ARBA00022737"/>
    </source>
</evidence>
<gene>
    <name evidence="4" type="ORF">ZOSMA_21G00440</name>
</gene>
<dbReference type="GO" id="GO:0005739">
    <property type="term" value="C:mitochondrion"/>
    <property type="evidence" value="ECO:0000318"/>
    <property type="project" value="GO_Central"/>
</dbReference>
<dbReference type="AlphaFoldDB" id="A0A0K9PLU4"/>
<dbReference type="FunFam" id="1.25.40.10:FF:000443">
    <property type="entry name" value="Pentatricopeptide repeat-containing protein"/>
    <property type="match status" value="1"/>
</dbReference>
<proteinExistence type="inferred from homology"/>
<dbReference type="Pfam" id="PF13041">
    <property type="entry name" value="PPR_2"/>
    <property type="match status" value="1"/>
</dbReference>
<evidence type="ECO:0000313" key="4">
    <source>
        <dbReference type="EMBL" id="KMZ69190.1"/>
    </source>
</evidence>
<dbReference type="GO" id="GO:0003729">
    <property type="term" value="F:mRNA binding"/>
    <property type="evidence" value="ECO:0007669"/>
    <property type="project" value="UniProtKB-ARBA"/>
</dbReference>
<dbReference type="InterPro" id="IPR002885">
    <property type="entry name" value="PPR_rpt"/>
</dbReference>
<evidence type="ECO:0000313" key="5">
    <source>
        <dbReference type="Proteomes" id="UP000036987"/>
    </source>
</evidence>